<evidence type="ECO:0000313" key="2">
    <source>
        <dbReference type="EMBL" id="KAI3432485.1"/>
    </source>
</evidence>
<evidence type="ECO:0000313" key="3">
    <source>
        <dbReference type="Proteomes" id="UP001055712"/>
    </source>
</evidence>
<feature type="compositionally biased region" description="Low complexity" evidence="1">
    <location>
        <begin position="225"/>
        <end position="242"/>
    </location>
</feature>
<dbReference type="AlphaFoldDB" id="A0A9D4TR50"/>
<dbReference type="Proteomes" id="UP001055712">
    <property type="component" value="Unassembled WGS sequence"/>
</dbReference>
<evidence type="ECO:0000256" key="1">
    <source>
        <dbReference type="SAM" id="MobiDB-lite"/>
    </source>
</evidence>
<name>A0A9D4TR50_CHLVU</name>
<accession>A0A9D4TR50</accession>
<feature type="region of interest" description="Disordered" evidence="1">
    <location>
        <begin position="225"/>
        <end position="246"/>
    </location>
</feature>
<reference evidence="2" key="2">
    <citation type="submission" date="2020-11" db="EMBL/GenBank/DDBJ databases">
        <authorList>
            <person name="Cecchin M."/>
            <person name="Marcolungo L."/>
            <person name="Rossato M."/>
            <person name="Girolomoni L."/>
            <person name="Cosentino E."/>
            <person name="Cuine S."/>
            <person name="Li-Beisson Y."/>
            <person name="Delledonne M."/>
            <person name="Ballottari M."/>
        </authorList>
    </citation>
    <scope>NUCLEOTIDE SEQUENCE</scope>
    <source>
        <strain evidence="2">211/11P</strain>
        <tissue evidence="2">Whole cell</tissue>
    </source>
</reference>
<gene>
    <name evidence="2" type="ORF">D9Q98_004034</name>
</gene>
<reference evidence="2" key="1">
    <citation type="journal article" date="2019" name="Plant J.">
        <title>Chlorella vulgaris genome assembly and annotation reveals the molecular basis for metabolic acclimation to high light conditions.</title>
        <authorList>
            <person name="Cecchin M."/>
            <person name="Marcolungo L."/>
            <person name="Rossato M."/>
            <person name="Girolomoni L."/>
            <person name="Cosentino E."/>
            <person name="Cuine S."/>
            <person name="Li-Beisson Y."/>
            <person name="Delledonne M."/>
            <person name="Ballottari M."/>
        </authorList>
    </citation>
    <scope>NUCLEOTIDE SEQUENCE</scope>
    <source>
        <strain evidence="2">211/11P</strain>
    </source>
</reference>
<comment type="caution">
    <text evidence="2">The sequence shown here is derived from an EMBL/GenBank/DDBJ whole genome shotgun (WGS) entry which is preliminary data.</text>
</comment>
<keyword evidence="3" id="KW-1185">Reference proteome</keyword>
<sequence length="302" mass="34157">MPPKRKKPRLTAPNNVPSGMVRYTWTVAGAKKGTRVTHSRNLTQAEFQRLRVAPGGNLHKREPSKANAWQLRHLNAAQYFVNPATGKPVTRAALKVPKNYTQVHRILWLQELCKRVSALKARGLTVEKAYLNGDLHWYDTLLGYVTGGLFWGGFARYAGQELNKPKGPFKAYAQAVIAINEMMRPQSPHENRKSLQDLRGAYSGVDRQSQSAIDNVLDVTVEPQNTNRNYFRNRNSNNNNNSNDDDGLVDDWLAERSKAKLLGRLAFHLCEQLWAVQRRQLATKLRLPSNITNKIKGLVRGP</sequence>
<protein>
    <submittedName>
        <fullName evidence="2">Uncharacterized protein</fullName>
    </submittedName>
</protein>
<dbReference type="EMBL" id="SIDB01000005">
    <property type="protein sequence ID" value="KAI3432485.1"/>
    <property type="molecule type" value="Genomic_DNA"/>
</dbReference>
<organism evidence="2 3">
    <name type="scientific">Chlorella vulgaris</name>
    <name type="common">Green alga</name>
    <dbReference type="NCBI Taxonomy" id="3077"/>
    <lineage>
        <taxon>Eukaryota</taxon>
        <taxon>Viridiplantae</taxon>
        <taxon>Chlorophyta</taxon>
        <taxon>core chlorophytes</taxon>
        <taxon>Trebouxiophyceae</taxon>
        <taxon>Chlorellales</taxon>
        <taxon>Chlorellaceae</taxon>
        <taxon>Chlorella clade</taxon>
        <taxon>Chlorella</taxon>
    </lineage>
</organism>
<proteinExistence type="predicted"/>